<evidence type="ECO:0000256" key="1">
    <source>
        <dbReference type="ARBA" id="ARBA00004613"/>
    </source>
</evidence>
<organism evidence="5 6">
    <name type="scientific">Aspergillus pseudoustus</name>
    <dbReference type="NCBI Taxonomy" id="1810923"/>
    <lineage>
        <taxon>Eukaryota</taxon>
        <taxon>Fungi</taxon>
        <taxon>Dikarya</taxon>
        <taxon>Ascomycota</taxon>
        <taxon>Pezizomycotina</taxon>
        <taxon>Eurotiomycetes</taxon>
        <taxon>Eurotiomycetidae</taxon>
        <taxon>Eurotiales</taxon>
        <taxon>Aspergillaceae</taxon>
        <taxon>Aspergillus</taxon>
        <taxon>Aspergillus subgen. Nidulantes</taxon>
    </lineage>
</organism>
<feature type="non-terminal residue" evidence="5">
    <location>
        <position position="137"/>
    </location>
</feature>
<dbReference type="SUPFAM" id="SSF51126">
    <property type="entry name" value="Pectin lyase-like"/>
    <property type="match status" value="1"/>
</dbReference>
<evidence type="ECO:0000313" key="6">
    <source>
        <dbReference type="Proteomes" id="UP001610446"/>
    </source>
</evidence>
<evidence type="ECO:0000256" key="4">
    <source>
        <dbReference type="SAM" id="SignalP"/>
    </source>
</evidence>
<sequence length="137" mass="13929">MLLIPPLTALLLAGSALSAPNPHPKRASRTSAPEGCVTVGGSGTYSTISGAITALGSSSDDACIYIAAGTYEEQLTFEYGGALTIYGETTDTGSYKQNTVTITHTITSSEAGSLIASATVNAAMDDIAFYNVNIVNG</sequence>
<proteinExistence type="predicted"/>
<comment type="subcellular location">
    <subcellularLocation>
        <location evidence="1">Secreted</location>
    </subcellularLocation>
</comment>
<comment type="caution">
    <text evidence="5">The sequence shown here is derived from an EMBL/GenBank/DDBJ whole genome shotgun (WGS) entry which is preliminary data.</text>
</comment>
<keyword evidence="3 4" id="KW-0732">Signal</keyword>
<dbReference type="InterPro" id="IPR012334">
    <property type="entry name" value="Pectin_lyas_fold"/>
</dbReference>
<gene>
    <name evidence="5" type="ORF">BJY01DRAFT_252236</name>
</gene>
<reference evidence="5 6" key="1">
    <citation type="submission" date="2024-07" db="EMBL/GenBank/DDBJ databases">
        <title>Section-level genome sequencing and comparative genomics of Aspergillus sections Usti and Cavernicolus.</title>
        <authorList>
            <consortium name="Lawrence Berkeley National Laboratory"/>
            <person name="Nybo J.L."/>
            <person name="Vesth T.C."/>
            <person name="Theobald S."/>
            <person name="Frisvad J.C."/>
            <person name="Larsen T.O."/>
            <person name="Kjaerboelling I."/>
            <person name="Rothschild-Mancinelli K."/>
            <person name="Lyhne E.K."/>
            <person name="Kogle M.E."/>
            <person name="Barry K."/>
            <person name="Clum A."/>
            <person name="Na H."/>
            <person name="Ledsgaard L."/>
            <person name="Lin J."/>
            <person name="Lipzen A."/>
            <person name="Kuo A."/>
            <person name="Riley R."/>
            <person name="Mondo S."/>
            <person name="Labutti K."/>
            <person name="Haridas S."/>
            <person name="Pangalinan J."/>
            <person name="Salamov A.A."/>
            <person name="Simmons B.A."/>
            <person name="Magnuson J.K."/>
            <person name="Chen J."/>
            <person name="Drula E."/>
            <person name="Henrissat B."/>
            <person name="Wiebenga A."/>
            <person name="Lubbers R.J."/>
            <person name="Gomes A.C."/>
            <person name="Makela M.R."/>
            <person name="Stajich J."/>
            <person name="Grigoriev I.V."/>
            <person name="Mortensen U.H."/>
            <person name="De Vries R.P."/>
            <person name="Baker S.E."/>
            <person name="Andersen M.R."/>
        </authorList>
    </citation>
    <scope>NUCLEOTIDE SEQUENCE [LARGE SCALE GENOMIC DNA]</scope>
    <source>
        <strain evidence="5 6">CBS 123904</strain>
    </source>
</reference>
<keyword evidence="6" id="KW-1185">Reference proteome</keyword>
<evidence type="ECO:0000256" key="3">
    <source>
        <dbReference type="ARBA" id="ARBA00022729"/>
    </source>
</evidence>
<feature type="chain" id="PRO_5045871253" description="Pectinesterase" evidence="4">
    <location>
        <begin position="19"/>
        <end position="137"/>
    </location>
</feature>
<evidence type="ECO:0008006" key="7">
    <source>
        <dbReference type="Google" id="ProtNLM"/>
    </source>
</evidence>
<dbReference type="Proteomes" id="UP001610446">
    <property type="component" value="Unassembled WGS sequence"/>
</dbReference>
<dbReference type="InterPro" id="IPR011050">
    <property type="entry name" value="Pectin_lyase_fold/virulence"/>
</dbReference>
<dbReference type="Gene3D" id="2.160.20.10">
    <property type="entry name" value="Single-stranded right-handed beta-helix, Pectin lyase-like"/>
    <property type="match status" value="1"/>
</dbReference>
<keyword evidence="2" id="KW-0964">Secreted</keyword>
<feature type="signal peptide" evidence="4">
    <location>
        <begin position="1"/>
        <end position="18"/>
    </location>
</feature>
<accession>A0ABR4JA80</accession>
<name>A0ABR4JA80_9EURO</name>
<evidence type="ECO:0000313" key="5">
    <source>
        <dbReference type="EMBL" id="KAL2835992.1"/>
    </source>
</evidence>
<evidence type="ECO:0000256" key="2">
    <source>
        <dbReference type="ARBA" id="ARBA00022525"/>
    </source>
</evidence>
<protein>
    <recommendedName>
        <fullName evidence="7">Pectinesterase</fullName>
    </recommendedName>
</protein>
<dbReference type="EMBL" id="JBFXLU010000188">
    <property type="protein sequence ID" value="KAL2835992.1"/>
    <property type="molecule type" value="Genomic_DNA"/>
</dbReference>